<comment type="similarity">
    <text evidence="1">Belongs to the site-specific recombinase resolvase family.</text>
</comment>
<name>A0A3N6N7L3_9CYAN</name>
<feature type="domain" description="Recombinase" evidence="2">
    <location>
        <begin position="142"/>
        <end position="242"/>
    </location>
</feature>
<dbReference type="SMART" id="SM00857">
    <property type="entry name" value="Resolvase"/>
    <property type="match status" value="1"/>
</dbReference>
<keyword evidence="4" id="KW-1185">Reference proteome</keyword>
<dbReference type="PROSITE" id="PS51737">
    <property type="entry name" value="RECOMBINASE_DNA_BIND"/>
    <property type="match status" value="1"/>
</dbReference>
<dbReference type="InterPro" id="IPR011109">
    <property type="entry name" value="DNA_bind_recombinase_dom"/>
</dbReference>
<dbReference type="InterPro" id="IPR050639">
    <property type="entry name" value="SSR_resolvase"/>
</dbReference>
<proteinExistence type="inferred from homology"/>
<dbReference type="InterPro" id="IPR006119">
    <property type="entry name" value="Resolv_N"/>
</dbReference>
<dbReference type="EMBL" id="RCBY01000716">
    <property type="protein sequence ID" value="RQH10598.1"/>
    <property type="molecule type" value="Genomic_DNA"/>
</dbReference>
<dbReference type="PANTHER" id="PTHR30461:SF26">
    <property type="entry name" value="RESOLVASE HOMOLOG YNEB"/>
    <property type="match status" value="1"/>
</dbReference>
<dbReference type="Gene3D" id="3.90.1750.20">
    <property type="entry name" value="Putative Large Serine Recombinase, Chain B, Domain 2"/>
    <property type="match status" value="1"/>
</dbReference>
<dbReference type="Proteomes" id="UP000269154">
    <property type="component" value="Unassembled WGS sequence"/>
</dbReference>
<dbReference type="SUPFAM" id="SSF53041">
    <property type="entry name" value="Resolvase-like"/>
    <property type="match status" value="1"/>
</dbReference>
<gene>
    <name evidence="3" type="ORF">D5R40_35245</name>
</gene>
<dbReference type="InterPro" id="IPR036162">
    <property type="entry name" value="Resolvase-like_N_sf"/>
</dbReference>
<evidence type="ECO:0000256" key="1">
    <source>
        <dbReference type="ARBA" id="ARBA00009913"/>
    </source>
</evidence>
<evidence type="ECO:0000313" key="3">
    <source>
        <dbReference type="EMBL" id="RQH10598.1"/>
    </source>
</evidence>
<sequence length="436" mass="50647">MKIIAYSYTNPLFETAPDPITWGWEVDRIYHDLGDRQQLQQLLLDCQTQAVNYLLIRKLEELGDSVEEVCDRLTKLQSLNIQIIPLDSDININPNSPSNNSPRKIDLLRLLNQIRQNQHSRKIRTAHARNRIKAIPPPGKAPYGYRRGKDRYTLDRSAAPVVKDFFENFLLFASLRGAVRHIQKKYGKKISVTTGRRWLTNPVYRGDLQYQNNEVISNTHLPIISREESAQVERLLRRNRRMPPRTASAPHSLAGLVVCTECQSPMITAKVTTFRKEKEYLYLRPKSCSRKPKCKALAYQEVLGQTIEIICRDLASAIAALEMPNMDGIKSKIKQDISDKQDILFQLPNLTENGILDQETAELRTYKIRTEISQLQSQFNQLPPVNLLETAKAVCITQFWWDLSESERRFYLREFISRIEIIRQDLDWHLQVIFIF</sequence>
<dbReference type="GO" id="GO:0000150">
    <property type="term" value="F:DNA strand exchange activity"/>
    <property type="evidence" value="ECO:0007669"/>
    <property type="project" value="InterPro"/>
</dbReference>
<protein>
    <submittedName>
        <fullName evidence="3">Recombinase family protein</fullName>
    </submittedName>
</protein>
<dbReference type="RefSeq" id="WP_124144801.1">
    <property type="nucleotide sequence ID" value="NZ_CAWOKI010000039.1"/>
</dbReference>
<reference evidence="3 4" key="1">
    <citation type="journal article" date="2018" name="ACS Chem. Biol.">
        <title>Ketoreductase domain dysfunction expands chemodiversity: malyngamide biosynthesis in the cyanobacterium Okeania hirsuta.</title>
        <authorList>
            <person name="Moss N.A."/>
            <person name="Leao T."/>
            <person name="Rankin M."/>
            <person name="McCullough T.M."/>
            <person name="Qu P."/>
            <person name="Korobeynikov A."/>
            <person name="Smith J.L."/>
            <person name="Gerwick L."/>
            <person name="Gerwick W.H."/>
        </authorList>
    </citation>
    <scope>NUCLEOTIDE SEQUENCE [LARGE SCALE GENOMIC DNA]</scope>
    <source>
        <strain evidence="3 4">PAB10Feb10-1</strain>
    </source>
</reference>
<dbReference type="PANTHER" id="PTHR30461">
    <property type="entry name" value="DNA-INVERTASE FROM LAMBDOID PROPHAGE"/>
    <property type="match status" value="1"/>
</dbReference>
<dbReference type="InterPro" id="IPR038109">
    <property type="entry name" value="DNA_bind_recomb_sf"/>
</dbReference>
<organism evidence="3 4">
    <name type="scientific">Okeania hirsuta</name>
    <dbReference type="NCBI Taxonomy" id="1458930"/>
    <lineage>
        <taxon>Bacteria</taxon>
        <taxon>Bacillati</taxon>
        <taxon>Cyanobacteriota</taxon>
        <taxon>Cyanophyceae</taxon>
        <taxon>Oscillatoriophycideae</taxon>
        <taxon>Oscillatoriales</taxon>
        <taxon>Microcoleaceae</taxon>
        <taxon>Okeania</taxon>
    </lineage>
</organism>
<dbReference type="Pfam" id="PF07508">
    <property type="entry name" value="Recombinase"/>
    <property type="match status" value="1"/>
</dbReference>
<dbReference type="GO" id="GO:0003677">
    <property type="term" value="F:DNA binding"/>
    <property type="evidence" value="ECO:0007669"/>
    <property type="project" value="InterPro"/>
</dbReference>
<dbReference type="Pfam" id="PF00239">
    <property type="entry name" value="Resolvase"/>
    <property type="match status" value="1"/>
</dbReference>
<comment type="caution">
    <text evidence="3">The sequence shown here is derived from an EMBL/GenBank/DDBJ whole genome shotgun (WGS) entry which is preliminary data.</text>
</comment>
<dbReference type="AlphaFoldDB" id="A0A3N6N7L3"/>
<dbReference type="Gene3D" id="3.40.50.1390">
    <property type="entry name" value="Resolvase, N-terminal catalytic domain"/>
    <property type="match status" value="1"/>
</dbReference>
<dbReference type="OrthoDB" id="445127at2"/>
<accession>A0A3N6N7L3</accession>
<evidence type="ECO:0000313" key="4">
    <source>
        <dbReference type="Proteomes" id="UP000269154"/>
    </source>
</evidence>
<evidence type="ECO:0000259" key="2">
    <source>
        <dbReference type="PROSITE" id="PS51737"/>
    </source>
</evidence>